<reference evidence="4 5" key="1">
    <citation type="journal article" date="2018" name="PLoS ONE">
        <title>The draft genome of Kipferlia bialata reveals reductive genome evolution in fornicate parasites.</title>
        <authorList>
            <person name="Tanifuji G."/>
            <person name="Takabayashi S."/>
            <person name="Kume K."/>
            <person name="Takagi M."/>
            <person name="Nakayama T."/>
            <person name="Kamikawa R."/>
            <person name="Inagaki Y."/>
            <person name="Hashimoto T."/>
        </authorList>
    </citation>
    <scope>NUCLEOTIDE SEQUENCE [LARGE SCALE GENOMIC DNA]</scope>
    <source>
        <strain evidence="4">NY0173</strain>
    </source>
</reference>
<feature type="domain" description="AMP-dependent synthetase/ligase" evidence="3">
    <location>
        <begin position="17"/>
        <end position="119"/>
    </location>
</feature>
<evidence type="ECO:0000259" key="3">
    <source>
        <dbReference type="Pfam" id="PF00501"/>
    </source>
</evidence>
<dbReference type="GO" id="GO:0005783">
    <property type="term" value="C:endoplasmic reticulum"/>
    <property type="evidence" value="ECO:0007669"/>
    <property type="project" value="TreeGrafter"/>
</dbReference>
<organism evidence="4 5">
    <name type="scientific">Kipferlia bialata</name>
    <dbReference type="NCBI Taxonomy" id="797122"/>
    <lineage>
        <taxon>Eukaryota</taxon>
        <taxon>Metamonada</taxon>
        <taxon>Carpediemonas-like organisms</taxon>
        <taxon>Kipferlia</taxon>
    </lineage>
</organism>
<dbReference type="Gene3D" id="3.40.50.12780">
    <property type="entry name" value="N-terminal domain of ligase-like"/>
    <property type="match status" value="1"/>
</dbReference>
<dbReference type="SUPFAM" id="SSF56801">
    <property type="entry name" value="Acetyl-CoA synthetase-like"/>
    <property type="match status" value="1"/>
</dbReference>
<evidence type="ECO:0000256" key="2">
    <source>
        <dbReference type="ARBA" id="ARBA00022840"/>
    </source>
</evidence>
<accession>A0A9K3D5W7</accession>
<dbReference type="Proteomes" id="UP000265618">
    <property type="component" value="Unassembled WGS sequence"/>
</dbReference>
<dbReference type="EMBL" id="BDIP01005323">
    <property type="protein sequence ID" value="GIQ89694.1"/>
    <property type="molecule type" value="Genomic_DNA"/>
</dbReference>
<dbReference type="InterPro" id="IPR042099">
    <property type="entry name" value="ANL_N_sf"/>
</dbReference>
<dbReference type="PANTHER" id="PTHR43272">
    <property type="entry name" value="LONG-CHAIN-FATTY-ACID--COA LIGASE"/>
    <property type="match status" value="1"/>
</dbReference>
<dbReference type="Pfam" id="PF00501">
    <property type="entry name" value="AMP-binding"/>
    <property type="match status" value="1"/>
</dbReference>
<comment type="caution">
    <text evidence="4">The sequence shown here is derived from an EMBL/GenBank/DDBJ whole genome shotgun (WGS) entry which is preliminary data.</text>
</comment>
<proteinExistence type="predicted"/>
<name>A0A9K3D5W7_9EUKA</name>
<gene>
    <name evidence="4" type="ORF">KIPB_012236</name>
</gene>
<protein>
    <recommendedName>
        <fullName evidence="3">AMP-dependent synthetase/ligase domain-containing protein</fullName>
    </recommendedName>
</protein>
<dbReference type="GO" id="GO:0016020">
    <property type="term" value="C:membrane"/>
    <property type="evidence" value="ECO:0007669"/>
    <property type="project" value="TreeGrafter"/>
</dbReference>
<dbReference type="PANTHER" id="PTHR43272:SF33">
    <property type="entry name" value="AMP-BINDING DOMAIN-CONTAINING PROTEIN-RELATED"/>
    <property type="match status" value="1"/>
</dbReference>
<sequence length="163" mass="17472">VCVCLFYTSGTTGVPKGTTGVPKGVMCTQKAFLITAAAYIRVLPLRSTDTITDQHIVFSYLPTAHVFSHASEMMAIMVGWKIGYFSGSTARMISDAQALGPTIMAMVPRVAAKIRQSIEAGINEKGGITKMMFNMAVKSKIKALKKAKPETPIALGKGGIWDK</sequence>
<dbReference type="OrthoDB" id="1700726at2759"/>
<dbReference type="GO" id="GO:0005524">
    <property type="term" value="F:ATP binding"/>
    <property type="evidence" value="ECO:0007669"/>
    <property type="project" value="UniProtKB-KW"/>
</dbReference>
<evidence type="ECO:0000313" key="4">
    <source>
        <dbReference type="EMBL" id="GIQ89694.1"/>
    </source>
</evidence>
<dbReference type="GO" id="GO:0004467">
    <property type="term" value="F:long-chain fatty acid-CoA ligase activity"/>
    <property type="evidence" value="ECO:0007669"/>
    <property type="project" value="TreeGrafter"/>
</dbReference>
<keyword evidence="2" id="KW-0067">ATP-binding</keyword>
<keyword evidence="5" id="KW-1185">Reference proteome</keyword>
<dbReference type="AlphaFoldDB" id="A0A9K3D5W7"/>
<evidence type="ECO:0000256" key="1">
    <source>
        <dbReference type="ARBA" id="ARBA00022741"/>
    </source>
</evidence>
<keyword evidence="1" id="KW-0547">Nucleotide-binding</keyword>
<feature type="non-terminal residue" evidence="4">
    <location>
        <position position="163"/>
    </location>
</feature>
<evidence type="ECO:0000313" key="5">
    <source>
        <dbReference type="Proteomes" id="UP000265618"/>
    </source>
</evidence>
<dbReference type="InterPro" id="IPR000873">
    <property type="entry name" value="AMP-dep_synth/lig_dom"/>
</dbReference>